<dbReference type="GO" id="GO:0016787">
    <property type="term" value="F:hydrolase activity"/>
    <property type="evidence" value="ECO:0007669"/>
    <property type="project" value="UniProtKB-KW"/>
</dbReference>
<feature type="region of interest" description="Disordered" evidence="1">
    <location>
        <begin position="1"/>
        <end position="80"/>
    </location>
</feature>
<accession>A0A9W4EB30</accession>
<dbReference type="AlphaFoldDB" id="A0A9W4EB30"/>
<evidence type="ECO:0000256" key="1">
    <source>
        <dbReference type="SAM" id="MobiDB-lite"/>
    </source>
</evidence>
<gene>
    <name evidence="2" type="ORF">SCOCK_610027</name>
</gene>
<feature type="compositionally biased region" description="Basic and acidic residues" evidence="1">
    <location>
        <begin position="56"/>
        <end position="66"/>
    </location>
</feature>
<dbReference type="EMBL" id="CAJSLV010000094">
    <property type="protein sequence ID" value="CAG6397999.1"/>
    <property type="molecule type" value="Genomic_DNA"/>
</dbReference>
<sequence length="80" mass="8732">MTHRPGTAGAPPHNRRRADAQLRIFPIHRRTASKTAAHPPARPGDGRGRLRRPGRRERPERPDGVRRGPSGGRGGLVPAL</sequence>
<dbReference type="EC" id="3.3.1.1" evidence="2"/>
<reference evidence="2" key="1">
    <citation type="submission" date="2021-05" db="EMBL/GenBank/DDBJ databases">
        <authorList>
            <person name="Arsene-Ploetze F."/>
        </authorList>
    </citation>
    <scope>NUCLEOTIDE SEQUENCE</scope>
    <source>
        <strain evidence="2">DSM 42138</strain>
    </source>
</reference>
<comment type="caution">
    <text evidence="2">The sequence shown here is derived from an EMBL/GenBank/DDBJ whole genome shotgun (WGS) entry which is preliminary data.</text>
</comment>
<evidence type="ECO:0000313" key="2">
    <source>
        <dbReference type="EMBL" id="CAG6397999.1"/>
    </source>
</evidence>
<name>A0A9W4EB30_9ACTN</name>
<keyword evidence="3" id="KW-1185">Reference proteome</keyword>
<dbReference type="Proteomes" id="UP001152519">
    <property type="component" value="Unassembled WGS sequence"/>
</dbReference>
<feature type="compositionally biased region" description="Gly residues" evidence="1">
    <location>
        <begin position="69"/>
        <end position="80"/>
    </location>
</feature>
<keyword evidence="2" id="KW-0378">Hydrolase</keyword>
<evidence type="ECO:0000313" key="3">
    <source>
        <dbReference type="Proteomes" id="UP001152519"/>
    </source>
</evidence>
<organism evidence="2 3">
    <name type="scientific">Actinacidiphila cocklensis</name>
    <dbReference type="NCBI Taxonomy" id="887465"/>
    <lineage>
        <taxon>Bacteria</taxon>
        <taxon>Bacillati</taxon>
        <taxon>Actinomycetota</taxon>
        <taxon>Actinomycetes</taxon>
        <taxon>Kitasatosporales</taxon>
        <taxon>Streptomycetaceae</taxon>
        <taxon>Actinacidiphila</taxon>
    </lineage>
</organism>
<protein>
    <submittedName>
        <fullName evidence="2">Adenosylhomocysteinase</fullName>
        <ecNumber evidence="2">3.3.1.1</ecNumber>
    </submittedName>
</protein>
<proteinExistence type="predicted"/>